<comment type="caution">
    <text evidence="5">The sequence shown here is derived from an EMBL/GenBank/DDBJ whole genome shotgun (WGS) entry which is preliminary data.</text>
</comment>
<dbReference type="InterPro" id="IPR025714">
    <property type="entry name" value="Methyltranfer_dom"/>
</dbReference>
<proteinExistence type="predicted"/>
<dbReference type="Pfam" id="PF13847">
    <property type="entry name" value="Methyltransf_31"/>
    <property type="match status" value="1"/>
</dbReference>
<evidence type="ECO:0000256" key="3">
    <source>
        <dbReference type="ARBA" id="ARBA00022691"/>
    </source>
</evidence>
<dbReference type="GO" id="GO:0032259">
    <property type="term" value="P:methylation"/>
    <property type="evidence" value="ECO:0007669"/>
    <property type="project" value="UniProtKB-KW"/>
</dbReference>
<accession>A0A0F9QEJ8</accession>
<dbReference type="CDD" id="cd02440">
    <property type="entry name" value="AdoMet_MTases"/>
    <property type="match status" value="1"/>
</dbReference>
<dbReference type="InterPro" id="IPR004557">
    <property type="entry name" value="PrmC-related"/>
</dbReference>
<dbReference type="GO" id="GO:0008276">
    <property type="term" value="F:protein methyltransferase activity"/>
    <property type="evidence" value="ECO:0007669"/>
    <property type="project" value="TreeGrafter"/>
</dbReference>
<protein>
    <recommendedName>
        <fullName evidence="4">Methyltransferase domain-containing protein</fullName>
    </recommendedName>
</protein>
<evidence type="ECO:0000256" key="1">
    <source>
        <dbReference type="ARBA" id="ARBA00022603"/>
    </source>
</evidence>
<dbReference type="GO" id="GO:0035657">
    <property type="term" value="C:eRF1 methyltransferase complex"/>
    <property type="evidence" value="ECO:0007669"/>
    <property type="project" value="TreeGrafter"/>
</dbReference>
<dbReference type="PANTHER" id="PTHR45875:SF1">
    <property type="entry name" value="METHYLTRANSFERASE N6AMT1"/>
    <property type="match status" value="1"/>
</dbReference>
<gene>
    <name evidence="5" type="ORF">LCGC14_0783930</name>
</gene>
<dbReference type="GO" id="GO:0008757">
    <property type="term" value="F:S-adenosylmethionine-dependent methyltransferase activity"/>
    <property type="evidence" value="ECO:0007669"/>
    <property type="project" value="TreeGrafter"/>
</dbReference>
<dbReference type="Gene3D" id="3.40.50.150">
    <property type="entry name" value="Vaccinia Virus protein VP39"/>
    <property type="match status" value="1"/>
</dbReference>
<dbReference type="InterPro" id="IPR029063">
    <property type="entry name" value="SAM-dependent_MTases_sf"/>
</dbReference>
<organism evidence="5">
    <name type="scientific">marine sediment metagenome</name>
    <dbReference type="NCBI Taxonomy" id="412755"/>
    <lineage>
        <taxon>unclassified sequences</taxon>
        <taxon>metagenomes</taxon>
        <taxon>ecological metagenomes</taxon>
    </lineage>
</organism>
<dbReference type="PANTHER" id="PTHR45875">
    <property type="entry name" value="METHYLTRANSFERASE N6AMT1"/>
    <property type="match status" value="1"/>
</dbReference>
<evidence type="ECO:0000256" key="2">
    <source>
        <dbReference type="ARBA" id="ARBA00022679"/>
    </source>
</evidence>
<dbReference type="NCBIfam" id="TIGR00537">
    <property type="entry name" value="hemK_rel_arch"/>
    <property type="match status" value="1"/>
</dbReference>
<evidence type="ECO:0000259" key="4">
    <source>
        <dbReference type="Pfam" id="PF13847"/>
    </source>
</evidence>
<keyword evidence="1" id="KW-0489">Methyltransferase</keyword>
<name>A0A0F9QEJ8_9ZZZZ</name>
<sequence length="228" mass="26644">MILINPLPDPLIECDFETVYFPSEDSFLLLDHFRKSIKQTNFDGIDLREVDTILDMGTGTGIIAIFFQMLKSIIKGFNPRIYASDILEESILCAKKNATLNNFTGQITFYQSDLFTNFPSNLKSSFNIITFNPPYLPSSEFIKHKKKIDYSWNGGSTGFELLLRFLKEAKLYLNLKKKHYIYCISSSNTDLDMLNKEIMKLGYRNEVLRKTHFFFEDICLHRLRRLRD</sequence>
<reference evidence="5" key="1">
    <citation type="journal article" date="2015" name="Nature">
        <title>Complex archaea that bridge the gap between prokaryotes and eukaryotes.</title>
        <authorList>
            <person name="Spang A."/>
            <person name="Saw J.H."/>
            <person name="Jorgensen S.L."/>
            <person name="Zaremba-Niedzwiedzka K."/>
            <person name="Martijn J."/>
            <person name="Lind A.E."/>
            <person name="van Eijk R."/>
            <person name="Schleper C."/>
            <person name="Guy L."/>
            <person name="Ettema T.J."/>
        </authorList>
    </citation>
    <scope>NUCLEOTIDE SEQUENCE</scope>
</reference>
<dbReference type="AlphaFoldDB" id="A0A0F9QEJ8"/>
<dbReference type="InterPro" id="IPR052190">
    <property type="entry name" value="Euk-Arch_PrmC-MTase"/>
</dbReference>
<dbReference type="SUPFAM" id="SSF53335">
    <property type="entry name" value="S-adenosyl-L-methionine-dependent methyltransferases"/>
    <property type="match status" value="1"/>
</dbReference>
<keyword evidence="2" id="KW-0808">Transferase</keyword>
<feature type="domain" description="Methyltransferase" evidence="4">
    <location>
        <begin position="51"/>
        <end position="133"/>
    </location>
</feature>
<dbReference type="EMBL" id="LAZR01002039">
    <property type="protein sequence ID" value="KKN35422.1"/>
    <property type="molecule type" value="Genomic_DNA"/>
</dbReference>
<keyword evidence="3" id="KW-0949">S-adenosyl-L-methionine</keyword>
<evidence type="ECO:0000313" key="5">
    <source>
        <dbReference type="EMBL" id="KKN35422.1"/>
    </source>
</evidence>